<evidence type="ECO:0000313" key="7">
    <source>
        <dbReference type="EMBL" id="MCZ0856722.1"/>
    </source>
</evidence>
<proteinExistence type="predicted"/>
<dbReference type="PROSITE" id="PS50850">
    <property type="entry name" value="MFS"/>
    <property type="match status" value="1"/>
</dbReference>
<keyword evidence="8" id="KW-1185">Reference proteome</keyword>
<feature type="transmembrane region" description="Helical" evidence="5">
    <location>
        <begin position="454"/>
        <end position="475"/>
    </location>
</feature>
<organism evidence="7 8">
    <name type="scientific">Actinomyces israelii</name>
    <dbReference type="NCBI Taxonomy" id="1659"/>
    <lineage>
        <taxon>Bacteria</taxon>
        <taxon>Bacillati</taxon>
        <taxon>Actinomycetota</taxon>
        <taxon>Actinomycetes</taxon>
        <taxon>Actinomycetales</taxon>
        <taxon>Actinomycetaceae</taxon>
        <taxon>Actinomyces</taxon>
    </lineage>
</organism>
<protein>
    <submittedName>
        <fullName evidence="7">MFS transporter</fullName>
    </submittedName>
</protein>
<dbReference type="InterPro" id="IPR020846">
    <property type="entry name" value="MFS_dom"/>
</dbReference>
<sequence>MSAPSTTAPDPLFEEPSRPGTSAKYLGGRPYYQYLVSFIIASVFLYSCYAAMAGVLLPNSVQTIEFRHFFAGTSVTTINDVQALTDLKQAIDAGTATATADQQHLLDLLAQYDAARARSISLMMSIGSFFTLFAQPIVGVISDRWRSAFGRRAFWIVAGAIGGAVFMVGLRYSSTIALLTVFWTVGQVSLNFMQAPLSTTVADRVPENRVGMVSGLSGVGMMGGFTGGSVVAGLLMNRLGLDTYFVFALAVVAGALLFVTLAKDRSSKNLEVAPFDWIGFFKGYAIPMRDHDFRWTWIARFFMFFGYTAISNFVLYILQSHIQPALSASEANTTFAGLSSAALPGQLLMMLIAGRLSDKVGRRKPFVIGSSAFIAAILLIPLLVPSLTAFYAFYVLLAASYGMYMAVDVALFIDVLPDKEAAGRDLGVANVASNIGQMLAPVAAGQVVALTAGYSSLFIMSIIAVAISAVAIIPVKKVK</sequence>
<dbReference type="Pfam" id="PF07690">
    <property type="entry name" value="MFS_1"/>
    <property type="match status" value="1"/>
</dbReference>
<feature type="transmembrane region" description="Helical" evidence="5">
    <location>
        <begin position="297"/>
        <end position="318"/>
    </location>
</feature>
<evidence type="ECO:0000259" key="6">
    <source>
        <dbReference type="PROSITE" id="PS50850"/>
    </source>
</evidence>
<dbReference type="Proteomes" id="UP001072034">
    <property type="component" value="Unassembled WGS sequence"/>
</dbReference>
<feature type="transmembrane region" description="Helical" evidence="5">
    <location>
        <begin position="176"/>
        <end position="193"/>
    </location>
</feature>
<dbReference type="PANTHER" id="PTHR23528">
    <property type="match status" value="1"/>
</dbReference>
<feature type="transmembrane region" description="Helical" evidence="5">
    <location>
        <begin position="390"/>
        <end position="416"/>
    </location>
</feature>
<feature type="transmembrane region" description="Helical" evidence="5">
    <location>
        <begin position="34"/>
        <end position="57"/>
    </location>
</feature>
<feature type="transmembrane region" description="Helical" evidence="5">
    <location>
        <begin position="120"/>
        <end position="141"/>
    </location>
</feature>
<evidence type="ECO:0000256" key="3">
    <source>
        <dbReference type="ARBA" id="ARBA00022989"/>
    </source>
</evidence>
<feature type="transmembrane region" description="Helical" evidence="5">
    <location>
        <begin position="213"/>
        <end position="237"/>
    </location>
</feature>
<evidence type="ECO:0000256" key="1">
    <source>
        <dbReference type="ARBA" id="ARBA00004651"/>
    </source>
</evidence>
<dbReference type="PROSITE" id="PS00216">
    <property type="entry name" value="SUGAR_TRANSPORT_1"/>
    <property type="match status" value="1"/>
</dbReference>
<keyword evidence="3 5" id="KW-1133">Transmembrane helix</keyword>
<dbReference type="InterPro" id="IPR036259">
    <property type="entry name" value="MFS_trans_sf"/>
</dbReference>
<evidence type="ECO:0000256" key="4">
    <source>
        <dbReference type="ARBA" id="ARBA00023136"/>
    </source>
</evidence>
<feature type="transmembrane region" description="Helical" evidence="5">
    <location>
        <begin position="333"/>
        <end position="354"/>
    </location>
</feature>
<keyword evidence="4 5" id="KW-0472">Membrane</keyword>
<comment type="subcellular location">
    <subcellularLocation>
        <location evidence="1">Cell membrane</location>
        <topology evidence="1">Multi-pass membrane protein</topology>
    </subcellularLocation>
</comment>
<dbReference type="SUPFAM" id="SSF103473">
    <property type="entry name" value="MFS general substrate transporter"/>
    <property type="match status" value="1"/>
</dbReference>
<evidence type="ECO:0000256" key="2">
    <source>
        <dbReference type="ARBA" id="ARBA00022692"/>
    </source>
</evidence>
<reference evidence="7" key="1">
    <citation type="submission" date="2022-10" db="EMBL/GenBank/DDBJ databases">
        <title>Genome sequence of Actinomyces israelii ATCC 10048.</title>
        <authorList>
            <person name="Watt R.M."/>
            <person name="Tong W.M."/>
        </authorList>
    </citation>
    <scope>NUCLEOTIDE SEQUENCE</scope>
    <source>
        <strain evidence="7">ATCC 10048</strain>
    </source>
</reference>
<comment type="caution">
    <text evidence="7">The sequence shown here is derived from an EMBL/GenBank/DDBJ whole genome shotgun (WGS) entry which is preliminary data.</text>
</comment>
<dbReference type="PANTHER" id="PTHR23528:SF1">
    <property type="entry name" value="MAJOR FACILITATOR SUPERFAMILY (MFS) PROFILE DOMAIN-CONTAINING PROTEIN"/>
    <property type="match status" value="1"/>
</dbReference>
<keyword evidence="2 5" id="KW-0812">Transmembrane</keyword>
<feature type="domain" description="Major facilitator superfamily (MFS) profile" evidence="6">
    <location>
        <begin position="60"/>
        <end position="479"/>
    </location>
</feature>
<feature type="transmembrane region" description="Helical" evidence="5">
    <location>
        <begin position="153"/>
        <end position="170"/>
    </location>
</feature>
<name>A0ABT4I632_9ACTO</name>
<feature type="transmembrane region" description="Helical" evidence="5">
    <location>
        <begin position="428"/>
        <end position="448"/>
    </location>
</feature>
<dbReference type="EMBL" id="JAPTMY010000002">
    <property type="protein sequence ID" value="MCZ0856722.1"/>
    <property type="molecule type" value="Genomic_DNA"/>
</dbReference>
<dbReference type="RefSeq" id="WP_268916438.1">
    <property type="nucleotide sequence ID" value="NZ_JAPTMY010000002.1"/>
</dbReference>
<accession>A0ABT4I632</accession>
<feature type="transmembrane region" description="Helical" evidence="5">
    <location>
        <begin position="243"/>
        <end position="262"/>
    </location>
</feature>
<dbReference type="InterPro" id="IPR011701">
    <property type="entry name" value="MFS"/>
</dbReference>
<dbReference type="Gene3D" id="1.20.1250.20">
    <property type="entry name" value="MFS general substrate transporter like domains"/>
    <property type="match status" value="2"/>
</dbReference>
<evidence type="ECO:0000313" key="8">
    <source>
        <dbReference type="Proteomes" id="UP001072034"/>
    </source>
</evidence>
<feature type="transmembrane region" description="Helical" evidence="5">
    <location>
        <begin position="366"/>
        <end position="384"/>
    </location>
</feature>
<dbReference type="InterPro" id="IPR005829">
    <property type="entry name" value="Sugar_transporter_CS"/>
</dbReference>
<evidence type="ECO:0000256" key="5">
    <source>
        <dbReference type="SAM" id="Phobius"/>
    </source>
</evidence>
<gene>
    <name evidence="7" type="ORF">OHJ16_01480</name>
</gene>